<dbReference type="SUPFAM" id="SSF52075">
    <property type="entry name" value="Outer arm dynein light chain 1"/>
    <property type="match status" value="1"/>
</dbReference>
<dbReference type="STRING" id="3088.A0A383V5A4"/>
<comment type="similarity">
    <text evidence="4">Belongs to the SHOC2 family.</text>
</comment>
<evidence type="ECO:0000256" key="5">
    <source>
        <dbReference type="SAM" id="MobiDB-lite"/>
    </source>
</evidence>
<gene>
    <name evidence="6" type="ORF">BQ4739_LOCUS1320</name>
</gene>
<dbReference type="Proteomes" id="UP000256970">
    <property type="component" value="Unassembled WGS sequence"/>
</dbReference>
<dbReference type="Pfam" id="PF13855">
    <property type="entry name" value="LRR_8"/>
    <property type="match status" value="1"/>
</dbReference>
<feature type="region of interest" description="Disordered" evidence="5">
    <location>
        <begin position="325"/>
        <end position="373"/>
    </location>
</feature>
<evidence type="ECO:0000256" key="1">
    <source>
        <dbReference type="ARBA" id="ARBA00004430"/>
    </source>
</evidence>
<accession>A0A383V5A4</accession>
<evidence type="ECO:0000256" key="3">
    <source>
        <dbReference type="ARBA" id="ARBA00022737"/>
    </source>
</evidence>
<reference evidence="6 7" key="1">
    <citation type="submission" date="2016-10" db="EMBL/GenBank/DDBJ databases">
        <authorList>
            <person name="Cai Z."/>
        </authorList>
    </citation>
    <scope>NUCLEOTIDE SEQUENCE [LARGE SCALE GENOMIC DNA]</scope>
</reference>
<dbReference type="EMBL" id="FNXT01000103">
    <property type="protein sequence ID" value="SZX60787.1"/>
    <property type="molecule type" value="Genomic_DNA"/>
</dbReference>
<dbReference type="AlphaFoldDB" id="A0A383V5A4"/>
<feature type="compositionally biased region" description="Low complexity" evidence="5">
    <location>
        <begin position="332"/>
        <end position="341"/>
    </location>
</feature>
<evidence type="ECO:0000313" key="7">
    <source>
        <dbReference type="Proteomes" id="UP000256970"/>
    </source>
</evidence>
<evidence type="ECO:0000256" key="4">
    <source>
        <dbReference type="ARBA" id="ARBA00023786"/>
    </source>
</evidence>
<keyword evidence="7" id="KW-1185">Reference proteome</keyword>
<dbReference type="InterPro" id="IPR032675">
    <property type="entry name" value="LRR_dom_sf"/>
</dbReference>
<dbReference type="InterPro" id="IPR001611">
    <property type="entry name" value="Leu-rich_rpt"/>
</dbReference>
<evidence type="ECO:0000256" key="2">
    <source>
        <dbReference type="ARBA" id="ARBA00022614"/>
    </source>
</evidence>
<sequence>MFAGLEADLIPSSPGVAAKPARDKRKDPKVWLAGELIVRCENQGLTSLPPQLWLKTTLRTLVLTDNALACLPPDIQLLKELRELHLGHNQLAQLPDEICLLSQLQHLDVQHNQLTEVPAGLCRLVHLAVLNLDGNPLCPALQQLWSAPIAVASSQQQPALSGRQAAAAATSRVKDSTQAVLQHLLEQQDSATVLQVKQAKLQLLQQASTQQILKLLHVADPDSLANCASIAAGTGLSSSLVQRIQQAQAATAEMQAALAAVEAVQGSSTPTGLEAGGAAHEQLSSALRHFESLCKLGRPSGPVYAAAHAMWRNLQRQALERGWWCSSPKSPAPAAAPAAAPAEDDAEGRATDTAQHDGSVRSSSSSPLGGRRFLTVQEQTRQRLEAAGAKKYHEWAAEKQRAEQLERQRVAAQAQQQAQSKVHVVASRAAKAVDNCAKEKAWPSKVEQFAHGTFSLPPEQLKAIRRAYQRPPPLQSEGSHEGSS</sequence>
<dbReference type="GO" id="GO:0005930">
    <property type="term" value="C:axoneme"/>
    <property type="evidence" value="ECO:0007669"/>
    <property type="project" value="UniProtKB-SubCell"/>
</dbReference>
<comment type="subcellular location">
    <subcellularLocation>
        <location evidence="1">Cytoplasm</location>
        <location evidence="1">Cytoskeleton</location>
        <location evidence="1">Cilium axoneme</location>
    </subcellularLocation>
</comment>
<feature type="compositionally biased region" description="Low complexity" evidence="5">
    <location>
        <begin position="360"/>
        <end position="372"/>
    </location>
</feature>
<dbReference type="PANTHER" id="PTHR48051:SF54">
    <property type="entry name" value="LEUCINE-RICH REPEAT-CONTAINING PROTEIN"/>
    <property type="match status" value="1"/>
</dbReference>
<feature type="compositionally biased region" description="Basic and acidic residues" evidence="5">
    <location>
        <begin position="347"/>
        <end position="359"/>
    </location>
</feature>
<organism evidence="6 7">
    <name type="scientific">Tetradesmus obliquus</name>
    <name type="common">Green alga</name>
    <name type="synonym">Acutodesmus obliquus</name>
    <dbReference type="NCBI Taxonomy" id="3088"/>
    <lineage>
        <taxon>Eukaryota</taxon>
        <taxon>Viridiplantae</taxon>
        <taxon>Chlorophyta</taxon>
        <taxon>core chlorophytes</taxon>
        <taxon>Chlorophyceae</taxon>
        <taxon>CS clade</taxon>
        <taxon>Sphaeropleales</taxon>
        <taxon>Scenedesmaceae</taxon>
        <taxon>Tetradesmus</taxon>
    </lineage>
</organism>
<protein>
    <submittedName>
        <fullName evidence="6">Uncharacterized protein</fullName>
    </submittedName>
</protein>
<dbReference type="InterPro" id="IPR003591">
    <property type="entry name" value="Leu-rich_rpt_typical-subtyp"/>
</dbReference>
<name>A0A383V5A4_TETOB</name>
<dbReference type="PANTHER" id="PTHR48051">
    <property type="match status" value="1"/>
</dbReference>
<evidence type="ECO:0000313" key="6">
    <source>
        <dbReference type="EMBL" id="SZX60787.1"/>
    </source>
</evidence>
<proteinExistence type="inferred from homology"/>
<dbReference type="PROSITE" id="PS51450">
    <property type="entry name" value="LRR"/>
    <property type="match status" value="2"/>
</dbReference>
<dbReference type="Gene3D" id="3.80.10.10">
    <property type="entry name" value="Ribonuclease Inhibitor"/>
    <property type="match status" value="1"/>
</dbReference>
<dbReference type="InterPro" id="IPR050216">
    <property type="entry name" value="LRR_domain-containing"/>
</dbReference>
<keyword evidence="3" id="KW-0677">Repeat</keyword>
<keyword evidence="2" id="KW-0433">Leucine-rich repeat</keyword>
<dbReference type="SMART" id="SM00369">
    <property type="entry name" value="LRR_TYP"/>
    <property type="match status" value="3"/>
</dbReference>